<dbReference type="GO" id="GO:0022857">
    <property type="term" value="F:transmembrane transporter activity"/>
    <property type="evidence" value="ECO:0007669"/>
    <property type="project" value="InterPro"/>
</dbReference>
<feature type="region of interest" description="Disordered" evidence="5">
    <location>
        <begin position="1"/>
        <end position="23"/>
    </location>
</feature>
<evidence type="ECO:0000259" key="7">
    <source>
        <dbReference type="PROSITE" id="PS50850"/>
    </source>
</evidence>
<dbReference type="SUPFAM" id="SSF103473">
    <property type="entry name" value="MFS general substrate transporter"/>
    <property type="match status" value="1"/>
</dbReference>
<feature type="transmembrane region" description="Helical" evidence="6">
    <location>
        <begin position="303"/>
        <end position="320"/>
    </location>
</feature>
<dbReference type="RefSeq" id="WP_179579175.1">
    <property type="nucleotide sequence ID" value="NZ_JACCFM010000001.1"/>
</dbReference>
<dbReference type="InterPro" id="IPR036259">
    <property type="entry name" value="MFS_trans_sf"/>
</dbReference>
<protein>
    <submittedName>
        <fullName evidence="8">MFS family permease</fullName>
    </submittedName>
</protein>
<feature type="transmembrane region" description="Helical" evidence="6">
    <location>
        <begin position="268"/>
        <end position="291"/>
    </location>
</feature>
<reference evidence="8 9" key="1">
    <citation type="submission" date="2020-07" db="EMBL/GenBank/DDBJ databases">
        <title>Sequencing the genomes of 1000 actinobacteria strains.</title>
        <authorList>
            <person name="Klenk H.-P."/>
        </authorList>
    </citation>
    <scope>NUCLEOTIDE SEQUENCE [LARGE SCALE GENOMIC DNA]</scope>
    <source>
        <strain evidence="8 9">LI1</strain>
    </source>
</reference>
<feature type="transmembrane region" description="Helical" evidence="6">
    <location>
        <begin position="186"/>
        <end position="205"/>
    </location>
</feature>
<sequence length="428" mass="43963">MTDHLEPPGGEPSSPPDGDDDDERWLTAGVGSVAAASFFSDSGHEIATAVLPSFLTSVLHGSAAALGLIEGVSDALAGVAKLIGGPLANDPKRRQAIATGGYLGTAVATAAIGLAAAVWQVGVLRAIAWVSRGLRSPARDTLLSSLAQTRAYGRAFGLERAGDNLGAVVGPLAAAGLVAWLGIRPAIWFALIPGALAAVAITVAAREARRHHLPGARQRIRLDFAGLRSAGLLRPLIPVILFECGNIATTMLILRSTQLLQVDGRSAATAASLAILIYAAHNAAGAIVAYFGGRWIDRSGPRIVFAAGAVLYVVAYVGFAWAPSEWWFLVIVFSLAGAGIGLAETAESTLVAQILPDRLRGSGFGVIGAVQAGGNLVGTVVVGVLYTVVSPTAGFIYAAAWMALSVVTAAWLRGHRPQPAVEPDAQLS</sequence>
<feature type="transmembrane region" description="Helical" evidence="6">
    <location>
        <begin position="364"/>
        <end position="389"/>
    </location>
</feature>
<keyword evidence="2 6" id="KW-0812">Transmembrane</keyword>
<evidence type="ECO:0000256" key="6">
    <source>
        <dbReference type="SAM" id="Phobius"/>
    </source>
</evidence>
<evidence type="ECO:0000256" key="3">
    <source>
        <dbReference type="ARBA" id="ARBA00022989"/>
    </source>
</evidence>
<evidence type="ECO:0000256" key="1">
    <source>
        <dbReference type="ARBA" id="ARBA00004651"/>
    </source>
</evidence>
<dbReference type="InterPro" id="IPR005829">
    <property type="entry name" value="Sugar_transporter_CS"/>
</dbReference>
<gene>
    <name evidence="8" type="ORF">HNR05_002372</name>
</gene>
<dbReference type="Proteomes" id="UP000537260">
    <property type="component" value="Unassembled WGS sequence"/>
</dbReference>
<keyword evidence="3 6" id="KW-1133">Transmembrane helix</keyword>
<dbReference type="CDD" id="cd17370">
    <property type="entry name" value="MFS_MJ1317_like"/>
    <property type="match status" value="1"/>
</dbReference>
<dbReference type="PROSITE" id="PS00217">
    <property type="entry name" value="SUGAR_TRANSPORT_2"/>
    <property type="match status" value="1"/>
</dbReference>
<keyword evidence="9" id="KW-1185">Reference proteome</keyword>
<dbReference type="AlphaFoldDB" id="A0A7Z0EFN5"/>
<comment type="subcellular location">
    <subcellularLocation>
        <location evidence="1">Cell membrane</location>
        <topology evidence="1">Multi-pass membrane protein</topology>
    </subcellularLocation>
</comment>
<evidence type="ECO:0000256" key="4">
    <source>
        <dbReference type="ARBA" id="ARBA00023136"/>
    </source>
</evidence>
<comment type="caution">
    <text evidence="8">The sequence shown here is derived from an EMBL/GenBank/DDBJ whole genome shotgun (WGS) entry which is preliminary data.</text>
</comment>
<evidence type="ECO:0000256" key="2">
    <source>
        <dbReference type="ARBA" id="ARBA00022692"/>
    </source>
</evidence>
<organism evidence="8 9">
    <name type="scientific">Glaciibacter psychrotolerans</name>
    <dbReference type="NCBI Taxonomy" id="670054"/>
    <lineage>
        <taxon>Bacteria</taxon>
        <taxon>Bacillati</taxon>
        <taxon>Actinomycetota</taxon>
        <taxon>Actinomycetes</taxon>
        <taxon>Micrococcales</taxon>
        <taxon>Microbacteriaceae</taxon>
        <taxon>Glaciibacter</taxon>
    </lineage>
</organism>
<dbReference type="Gene3D" id="1.20.1250.20">
    <property type="entry name" value="MFS general substrate transporter like domains"/>
    <property type="match status" value="2"/>
</dbReference>
<name>A0A7Z0EFN5_9MICO</name>
<feature type="domain" description="Major facilitator superfamily (MFS) profile" evidence="7">
    <location>
        <begin position="29"/>
        <end position="417"/>
    </location>
</feature>
<dbReference type="PROSITE" id="PS50850">
    <property type="entry name" value="MFS"/>
    <property type="match status" value="1"/>
</dbReference>
<keyword evidence="4 6" id="KW-0472">Membrane</keyword>
<dbReference type="EMBL" id="JACCFM010000001">
    <property type="protein sequence ID" value="NYJ20581.1"/>
    <property type="molecule type" value="Genomic_DNA"/>
</dbReference>
<dbReference type="InterPro" id="IPR020846">
    <property type="entry name" value="MFS_dom"/>
</dbReference>
<dbReference type="PANTHER" id="PTHR23518:SF2">
    <property type="entry name" value="MAJOR FACILITATOR SUPERFAMILY TRANSPORTER"/>
    <property type="match status" value="1"/>
</dbReference>
<evidence type="ECO:0000313" key="8">
    <source>
        <dbReference type="EMBL" id="NYJ20581.1"/>
    </source>
</evidence>
<feature type="transmembrane region" description="Helical" evidence="6">
    <location>
        <begin position="395"/>
        <end position="412"/>
    </location>
</feature>
<feature type="transmembrane region" description="Helical" evidence="6">
    <location>
        <begin position="226"/>
        <end position="248"/>
    </location>
</feature>
<dbReference type="Pfam" id="PF07690">
    <property type="entry name" value="MFS_1"/>
    <property type="match status" value="1"/>
</dbReference>
<proteinExistence type="predicted"/>
<feature type="transmembrane region" description="Helical" evidence="6">
    <location>
        <begin position="326"/>
        <end position="343"/>
    </location>
</feature>
<dbReference type="InterPro" id="IPR011701">
    <property type="entry name" value="MFS"/>
</dbReference>
<dbReference type="GO" id="GO:0005886">
    <property type="term" value="C:plasma membrane"/>
    <property type="evidence" value="ECO:0007669"/>
    <property type="project" value="UniProtKB-SubCell"/>
</dbReference>
<feature type="transmembrane region" description="Helical" evidence="6">
    <location>
        <begin position="102"/>
        <end position="127"/>
    </location>
</feature>
<accession>A0A7Z0EFN5</accession>
<evidence type="ECO:0000256" key="5">
    <source>
        <dbReference type="SAM" id="MobiDB-lite"/>
    </source>
</evidence>
<evidence type="ECO:0000313" key="9">
    <source>
        <dbReference type="Proteomes" id="UP000537260"/>
    </source>
</evidence>
<dbReference type="PANTHER" id="PTHR23518">
    <property type="entry name" value="C-METHYLTRANSFERASE"/>
    <property type="match status" value="1"/>
</dbReference>